<protein>
    <submittedName>
        <fullName evidence="1">Uncharacterized protein</fullName>
    </submittedName>
</protein>
<evidence type="ECO:0000313" key="2">
    <source>
        <dbReference type="Proteomes" id="UP001500908"/>
    </source>
</evidence>
<name>A0ABP7EYB0_9ACTN</name>
<dbReference type="EMBL" id="BAABDD010000002">
    <property type="protein sequence ID" value="GAA3727704.1"/>
    <property type="molecule type" value="Genomic_DNA"/>
</dbReference>
<organism evidence="1 2">
    <name type="scientific">Salinactinospora qingdaonensis</name>
    <dbReference type="NCBI Taxonomy" id="702744"/>
    <lineage>
        <taxon>Bacteria</taxon>
        <taxon>Bacillati</taxon>
        <taxon>Actinomycetota</taxon>
        <taxon>Actinomycetes</taxon>
        <taxon>Streptosporangiales</taxon>
        <taxon>Nocardiopsidaceae</taxon>
        <taxon>Salinactinospora</taxon>
    </lineage>
</organism>
<proteinExistence type="predicted"/>
<sequence length="60" mass="6543">MPTITLHGGPLDGAEFEISPDFLADHATTGAVFRLEPSGAQGRYRQFDGRWVWCGPPEPS</sequence>
<reference evidence="2" key="1">
    <citation type="journal article" date="2019" name="Int. J. Syst. Evol. Microbiol.">
        <title>The Global Catalogue of Microorganisms (GCM) 10K type strain sequencing project: providing services to taxonomists for standard genome sequencing and annotation.</title>
        <authorList>
            <consortium name="The Broad Institute Genomics Platform"/>
            <consortium name="The Broad Institute Genome Sequencing Center for Infectious Disease"/>
            <person name="Wu L."/>
            <person name="Ma J."/>
        </authorList>
    </citation>
    <scope>NUCLEOTIDE SEQUENCE [LARGE SCALE GENOMIC DNA]</scope>
    <source>
        <strain evidence="2">JCM 17137</strain>
    </source>
</reference>
<dbReference type="Proteomes" id="UP001500908">
    <property type="component" value="Unassembled WGS sequence"/>
</dbReference>
<comment type="caution">
    <text evidence="1">The sequence shown here is derived from an EMBL/GenBank/DDBJ whole genome shotgun (WGS) entry which is preliminary data.</text>
</comment>
<gene>
    <name evidence="1" type="ORF">GCM10022402_05520</name>
</gene>
<accession>A0ABP7EYB0</accession>
<keyword evidence="2" id="KW-1185">Reference proteome</keyword>
<dbReference type="RefSeq" id="WP_344966925.1">
    <property type="nucleotide sequence ID" value="NZ_BAABDD010000002.1"/>
</dbReference>
<evidence type="ECO:0000313" key="1">
    <source>
        <dbReference type="EMBL" id="GAA3727704.1"/>
    </source>
</evidence>